<protein>
    <submittedName>
        <fullName evidence="2">Uncharacterized protein</fullName>
    </submittedName>
</protein>
<dbReference type="EMBL" id="CP099419">
    <property type="protein sequence ID" value="USW49566.1"/>
    <property type="molecule type" value="Genomic_DNA"/>
</dbReference>
<feature type="compositionally biased region" description="Basic and acidic residues" evidence="1">
    <location>
        <begin position="14"/>
        <end position="36"/>
    </location>
</feature>
<proteinExistence type="predicted"/>
<gene>
    <name evidence="2" type="ORF">Slin15195_G028850</name>
</gene>
<evidence type="ECO:0000313" key="3">
    <source>
        <dbReference type="Proteomes" id="UP001056384"/>
    </source>
</evidence>
<reference evidence="2" key="1">
    <citation type="submission" date="2022-06" db="EMBL/GenBank/DDBJ databases">
        <title>Complete genome sequences of two strains of the flax pathogen Septoria linicola.</title>
        <authorList>
            <person name="Lapalu N."/>
            <person name="Simon A."/>
            <person name="Demenou B."/>
            <person name="Paumier D."/>
            <person name="Guillot M.-P."/>
            <person name="Gout L."/>
            <person name="Valade R."/>
        </authorList>
    </citation>
    <scope>NUCLEOTIDE SEQUENCE</scope>
    <source>
        <strain evidence="2">SE15195</strain>
    </source>
</reference>
<evidence type="ECO:0000313" key="2">
    <source>
        <dbReference type="EMBL" id="USW49566.1"/>
    </source>
</evidence>
<organism evidence="2 3">
    <name type="scientific">Septoria linicola</name>
    <dbReference type="NCBI Taxonomy" id="215465"/>
    <lineage>
        <taxon>Eukaryota</taxon>
        <taxon>Fungi</taxon>
        <taxon>Dikarya</taxon>
        <taxon>Ascomycota</taxon>
        <taxon>Pezizomycotina</taxon>
        <taxon>Dothideomycetes</taxon>
        <taxon>Dothideomycetidae</taxon>
        <taxon>Mycosphaerellales</taxon>
        <taxon>Mycosphaerellaceae</taxon>
        <taxon>Septoria</taxon>
    </lineage>
</organism>
<feature type="region of interest" description="Disordered" evidence="1">
    <location>
        <begin position="1"/>
        <end position="101"/>
    </location>
</feature>
<feature type="compositionally biased region" description="Basic and acidic residues" evidence="1">
    <location>
        <begin position="57"/>
        <end position="66"/>
    </location>
</feature>
<feature type="compositionally biased region" description="Acidic residues" evidence="1">
    <location>
        <begin position="68"/>
        <end position="79"/>
    </location>
</feature>
<sequence>MAPDRSSKGKGRKTREDRREEAESPRKAVKHTDKQLGRTGSGDSQSHRGNSPSKSALRKETSKPAQDDVSDVEMQDAPEVESSASEPGSGTEDVPESPLKVAKEDLKKSLKLGRKIGLPSKFSERTHHEWLKKAESAFTEKYEKSPKAGHENNGKDEWLLTGIEELKGKLHALAEQVPDVVRNKSNYVDRLLDENNEELVRYIGCLCLGSTKANWNDMLTDSKARKAIVVGVVARALKEHVFGDYLFGADNDFRKELEDLDRTFKQHEGFERAQERAKEVKNHRIDKDAFQDSTVLLCQQMIKLLAPLWDGANKMSELDMERLREIIKFAARLARMIRLAPDVVYYWPPTFKDEEFEPARMEAINLEYMIQTSPYDKVTNSHGERAVLREGKKSEESEAIVRIVAFPGIVAYRQYGGILADNEIHHESVLNRGYPEDVRERFGEPTTAKKGFRSRLISKSVVYLVWGKQRLLTKEAGTSAHLDAMRDGKMGKYTIDSQEVLELYALWQKENPAKAKASGRK</sequence>
<keyword evidence="3" id="KW-1185">Reference proteome</keyword>
<dbReference type="OrthoDB" id="309640at2759"/>
<name>A0A9Q9AP81_9PEZI</name>
<feature type="compositionally biased region" description="Polar residues" evidence="1">
    <location>
        <begin position="41"/>
        <end position="54"/>
    </location>
</feature>
<evidence type="ECO:0000256" key="1">
    <source>
        <dbReference type="SAM" id="MobiDB-lite"/>
    </source>
</evidence>
<dbReference type="Proteomes" id="UP001056384">
    <property type="component" value="Chromosome 2"/>
</dbReference>
<accession>A0A9Q9AP81</accession>
<dbReference type="AlphaFoldDB" id="A0A9Q9AP81"/>